<proteinExistence type="predicted"/>
<name>A0A1Q9EEW9_SYMMI</name>
<dbReference type="AlphaFoldDB" id="A0A1Q9EEW9"/>
<gene>
    <name evidence="1" type="ORF">AK812_SmicGene10801</name>
</gene>
<keyword evidence="2" id="KW-1185">Reference proteome</keyword>
<accession>A0A1Q9EEW9</accession>
<evidence type="ECO:0000313" key="2">
    <source>
        <dbReference type="Proteomes" id="UP000186817"/>
    </source>
</evidence>
<comment type="caution">
    <text evidence="1">The sequence shown here is derived from an EMBL/GenBank/DDBJ whole genome shotgun (WGS) entry which is preliminary data.</text>
</comment>
<sequence length="125" mass="13613">MAAVLRCGRLVPCKPSGGGWPLRKKRRAFALLERLRLCQLGYCAWPDLAAGSKRKPFQYQEDAPDGGLMDFLEGGAQTPPHVVVPNVPRATSRSSSAARFCGLRASSDLRFKEPAPVLGFNKVES</sequence>
<dbReference type="EMBL" id="LSRX01000171">
    <property type="protein sequence ID" value="OLQ05960.1"/>
    <property type="molecule type" value="Genomic_DNA"/>
</dbReference>
<protein>
    <submittedName>
        <fullName evidence="1">Uncharacterized protein</fullName>
    </submittedName>
</protein>
<dbReference type="Proteomes" id="UP000186817">
    <property type="component" value="Unassembled WGS sequence"/>
</dbReference>
<evidence type="ECO:0000313" key="1">
    <source>
        <dbReference type="EMBL" id="OLQ05960.1"/>
    </source>
</evidence>
<reference evidence="1 2" key="1">
    <citation type="submission" date="2016-02" db="EMBL/GenBank/DDBJ databases">
        <title>Genome analysis of coral dinoflagellate symbionts highlights evolutionary adaptations to a symbiotic lifestyle.</title>
        <authorList>
            <person name="Aranda M."/>
            <person name="Li Y."/>
            <person name="Liew Y.J."/>
            <person name="Baumgarten S."/>
            <person name="Simakov O."/>
            <person name="Wilson M."/>
            <person name="Piel J."/>
            <person name="Ashoor H."/>
            <person name="Bougouffa S."/>
            <person name="Bajic V.B."/>
            <person name="Ryu T."/>
            <person name="Ravasi T."/>
            <person name="Bayer T."/>
            <person name="Micklem G."/>
            <person name="Kim H."/>
            <person name="Bhak J."/>
            <person name="Lajeunesse T.C."/>
            <person name="Voolstra C.R."/>
        </authorList>
    </citation>
    <scope>NUCLEOTIDE SEQUENCE [LARGE SCALE GENOMIC DNA]</scope>
    <source>
        <strain evidence="1 2">CCMP2467</strain>
    </source>
</reference>
<organism evidence="1 2">
    <name type="scientific">Symbiodinium microadriaticum</name>
    <name type="common">Dinoflagellate</name>
    <name type="synonym">Zooxanthella microadriatica</name>
    <dbReference type="NCBI Taxonomy" id="2951"/>
    <lineage>
        <taxon>Eukaryota</taxon>
        <taxon>Sar</taxon>
        <taxon>Alveolata</taxon>
        <taxon>Dinophyceae</taxon>
        <taxon>Suessiales</taxon>
        <taxon>Symbiodiniaceae</taxon>
        <taxon>Symbiodinium</taxon>
    </lineage>
</organism>